<dbReference type="Proteomes" id="UP001054945">
    <property type="component" value="Unassembled WGS sequence"/>
</dbReference>
<evidence type="ECO:0000313" key="1">
    <source>
        <dbReference type="EMBL" id="GIX79584.1"/>
    </source>
</evidence>
<gene>
    <name evidence="1" type="ORF">CEXT_397521</name>
</gene>
<protein>
    <submittedName>
        <fullName evidence="1">Uncharacterized protein</fullName>
    </submittedName>
</protein>
<evidence type="ECO:0000313" key="2">
    <source>
        <dbReference type="Proteomes" id="UP001054945"/>
    </source>
</evidence>
<name>A0AAV4N4F9_CAEEX</name>
<dbReference type="EMBL" id="BPLR01020511">
    <property type="protein sequence ID" value="GIX79584.1"/>
    <property type="molecule type" value="Genomic_DNA"/>
</dbReference>
<accession>A0AAV4N4F9</accession>
<keyword evidence="2" id="KW-1185">Reference proteome</keyword>
<sequence>MTPYPNRKLHQLLMLGISTIQKKCVTAPYKSVQFCSTLINQTWRRARPLIKGLRNGGLPRDLKGTPLFQNPDGLYLGLSW</sequence>
<comment type="caution">
    <text evidence="1">The sequence shown here is derived from an EMBL/GenBank/DDBJ whole genome shotgun (WGS) entry which is preliminary data.</text>
</comment>
<proteinExistence type="predicted"/>
<reference evidence="1 2" key="1">
    <citation type="submission" date="2021-06" db="EMBL/GenBank/DDBJ databases">
        <title>Caerostris extrusa draft genome.</title>
        <authorList>
            <person name="Kono N."/>
            <person name="Arakawa K."/>
        </authorList>
    </citation>
    <scope>NUCLEOTIDE SEQUENCE [LARGE SCALE GENOMIC DNA]</scope>
</reference>
<organism evidence="1 2">
    <name type="scientific">Caerostris extrusa</name>
    <name type="common">Bark spider</name>
    <name type="synonym">Caerostris bankana</name>
    <dbReference type="NCBI Taxonomy" id="172846"/>
    <lineage>
        <taxon>Eukaryota</taxon>
        <taxon>Metazoa</taxon>
        <taxon>Ecdysozoa</taxon>
        <taxon>Arthropoda</taxon>
        <taxon>Chelicerata</taxon>
        <taxon>Arachnida</taxon>
        <taxon>Araneae</taxon>
        <taxon>Araneomorphae</taxon>
        <taxon>Entelegynae</taxon>
        <taxon>Araneoidea</taxon>
        <taxon>Araneidae</taxon>
        <taxon>Caerostris</taxon>
    </lineage>
</organism>
<dbReference type="AlphaFoldDB" id="A0AAV4N4F9"/>